<feature type="domain" description="DUF397" evidence="1">
    <location>
        <begin position="6"/>
        <end position="56"/>
    </location>
</feature>
<dbReference type="InterPro" id="IPR007278">
    <property type="entry name" value="DUF397"/>
</dbReference>
<protein>
    <recommendedName>
        <fullName evidence="1">DUF397 domain-containing protein</fullName>
    </recommendedName>
</protein>
<gene>
    <name evidence="2" type="ORF">FHS29_000973</name>
</gene>
<organism evidence="2 3">
    <name type="scientific">Saccharothrix tamanrassetensis</name>
    <dbReference type="NCBI Taxonomy" id="1051531"/>
    <lineage>
        <taxon>Bacteria</taxon>
        <taxon>Bacillati</taxon>
        <taxon>Actinomycetota</taxon>
        <taxon>Actinomycetes</taxon>
        <taxon>Pseudonocardiales</taxon>
        <taxon>Pseudonocardiaceae</taxon>
        <taxon>Saccharothrix</taxon>
    </lineage>
</organism>
<sequence length="59" mass="6473">MNRDTGWFKSSRSAASSDACVEVRFAAGAVGVRDSKNATGPRFEFTTRAWRSFLAATNR</sequence>
<dbReference type="Proteomes" id="UP000547510">
    <property type="component" value="Unassembled WGS sequence"/>
</dbReference>
<accession>A0A841CBT0</accession>
<evidence type="ECO:0000259" key="1">
    <source>
        <dbReference type="Pfam" id="PF04149"/>
    </source>
</evidence>
<dbReference type="AlphaFoldDB" id="A0A841CBT0"/>
<reference evidence="2 3" key="1">
    <citation type="submission" date="2020-08" db="EMBL/GenBank/DDBJ databases">
        <title>Genomic Encyclopedia of Type Strains, Phase III (KMG-III): the genomes of soil and plant-associated and newly described type strains.</title>
        <authorList>
            <person name="Whitman W."/>
        </authorList>
    </citation>
    <scope>NUCLEOTIDE SEQUENCE [LARGE SCALE GENOMIC DNA]</scope>
    <source>
        <strain evidence="2 3">CECT 8640</strain>
    </source>
</reference>
<dbReference type="EMBL" id="JACHJN010000002">
    <property type="protein sequence ID" value="MBB5954403.1"/>
    <property type="molecule type" value="Genomic_DNA"/>
</dbReference>
<comment type="caution">
    <text evidence="2">The sequence shown here is derived from an EMBL/GenBank/DDBJ whole genome shotgun (WGS) entry which is preliminary data.</text>
</comment>
<keyword evidence="3" id="KW-1185">Reference proteome</keyword>
<proteinExistence type="predicted"/>
<evidence type="ECO:0000313" key="3">
    <source>
        <dbReference type="Proteomes" id="UP000547510"/>
    </source>
</evidence>
<dbReference type="Pfam" id="PF04149">
    <property type="entry name" value="DUF397"/>
    <property type="match status" value="1"/>
</dbReference>
<name>A0A841CBT0_9PSEU</name>
<evidence type="ECO:0000313" key="2">
    <source>
        <dbReference type="EMBL" id="MBB5954403.1"/>
    </source>
</evidence>